<sequence length="138" mass="14423">MPAACAPSLRLRTAAYVCLCLPASGTHSARGSRPHTAEVVPSAGVMTDHCASPVTTTFSQLVTGALMKRGLHGPVTAKRSRESHLSGDHLSPQVTFPVSGGALTLGDGELEAVGEGAEKRPRARRDVAVLPWLEEDSE</sequence>
<dbReference type="Proteomes" id="UP001153269">
    <property type="component" value="Unassembled WGS sequence"/>
</dbReference>
<gene>
    <name evidence="2" type="ORF">PLEPLA_LOCUS21957</name>
</gene>
<accession>A0A9N7ULU0</accession>
<evidence type="ECO:0000313" key="3">
    <source>
        <dbReference type="Proteomes" id="UP001153269"/>
    </source>
</evidence>
<protein>
    <submittedName>
        <fullName evidence="2">Uncharacterized protein</fullName>
    </submittedName>
</protein>
<evidence type="ECO:0000313" key="2">
    <source>
        <dbReference type="EMBL" id="CAB1433865.1"/>
    </source>
</evidence>
<keyword evidence="3" id="KW-1185">Reference proteome</keyword>
<comment type="caution">
    <text evidence="2">The sequence shown here is derived from an EMBL/GenBank/DDBJ whole genome shotgun (WGS) entry which is preliminary data.</text>
</comment>
<reference evidence="2" key="1">
    <citation type="submission" date="2020-03" db="EMBL/GenBank/DDBJ databases">
        <authorList>
            <person name="Weist P."/>
        </authorList>
    </citation>
    <scope>NUCLEOTIDE SEQUENCE</scope>
</reference>
<feature type="region of interest" description="Disordered" evidence="1">
    <location>
        <begin position="73"/>
        <end position="93"/>
    </location>
</feature>
<dbReference type="EMBL" id="CADEAL010001604">
    <property type="protein sequence ID" value="CAB1433865.1"/>
    <property type="molecule type" value="Genomic_DNA"/>
</dbReference>
<proteinExistence type="predicted"/>
<evidence type="ECO:0000256" key="1">
    <source>
        <dbReference type="SAM" id="MobiDB-lite"/>
    </source>
</evidence>
<organism evidence="2 3">
    <name type="scientific">Pleuronectes platessa</name>
    <name type="common">European plaice</name>
    <dbReference type="NCBI Taxonomy" id="8262"/>
    <lineage>
        <taxon>Eukaryota</taxon>
        <taxon>Metazoa</taxon>
        <taxon>Chordata</taxon>
        <taxon>Craniata</taxon>
        <taxon>Vertebrata</taxon>
        <taxon>Euteleostomi</taxon>
        <taxon>Actinopterygii</taxon>
        <taxon>Neopterygii</taxon>
        <taxon>Teleostei</taxon>
        <taxon>Neoteleostei</taxon>
        <taxon>Acanthomorphata</taxon>
        <taxon>Carangaria</taxon>
        <taxon>Pleuronectiformes</taxon>
        <taxon>Pleuronectoidei</taxon>
        <taxon>Pleuronectidae</taxon>
        <taxon>Pleuronectes</taxon>
    </lineage>
</organism>
<name>A0A9N7ULU0_PLEPL</name>
<dbReference type="AlphaFoldDB" id="A0A9N7ULU0"/>